<organism evidence="2 3">
    <name type="scientific">Solirubrobacter deserti</name>
    <dbReference type="NCBI Taxonomy" id="2282478"/>
    <lineage>
        <taxon>Bacteria</taxon>
        <taxon>Bacillati</taxon>
        <taxon>Actinomycetota</taxon>
        <taxon>Thermoleophilia</taxon>
        <taxon>Solirubrobacterales</taxon>
        <taxon>Solirubrobacteraceae</taxon>
        <taxon>Solirubrobacter</taxon>
    </lineage>
</organism>
<gene>
    <name evidence="2" type="ORF">OJ962_22990</name>
</gene>
<dbReference type="RefSeq" id="WP_270006628.1">
    <property type="nucleotide sequence ID" value="NZ_JAPCID010000038.1"/>
</dbReference>
<evidence type="ECO:0000313" key="2">
    <source>
        <dbReference type="EMBL" id="MDA0140383.1"/>
    </source>
</evidence>
<keyword evidence="1" id="KW-0472">Membrane</keyword>
<sequence length="53" mass="5540">MVALAVLVDSLGAGAWVLGLVCSIGTLTLVSVLPAATTRRSADRRYRAAPSRR</sequence>
<evidence type="ECO:0000256" key="1">
    <source>
        <dbReference type="SAM" id="Phobius"/>
    </source>
</evidence>
<dbReference type="Proteomes" id="UP001147700">
    <property type="component" value="Unassembled WGS sequence"/>
</dbReference>
<evidence type="ECO:0000313" key="3">
    <source>
        <dbReference type="Proteomes" id="UP001147700"/>
    </source>
</evidence>
<accession>A0ABT4RPP8</accession>
<evidence type="ECO:0008006" key="4">
    <source>
        <dbReference type="Google" id="ProtNLM"/>
    </source>
</evidence>
<proteinExistence type="predicted"/>
<feature type="transmembrane region" description="Helical" evidence="1">
    <location>
        <begin position="15"/>
        <end position="37"/>
    </location>
</feature>
<keyword evidence="1" id="KW-0812">Transmembrane</keyword>
<comment type="caution">
    <text evidence="2">The sequence shown here is derived from an EMBL/GenBank/DDBJ whole genome shotgun (WGS) entry which is preliminary data.</text>
</comment>
<protein>
    <recommendedName>
        <fullName evidence="4">MFS transporter</fullName>
    </recommendedName>
</protein>
<keyword evidence="3" id="KW-1185">Reference proteome</keyword>
<dbReference type="EMBL" id="JAPCID010000038">
    <property type="protein sequence ID" value="MDA0140383.1"/>
    <property type="molecule type" value="Genomic_DNA"/>
</dbReference>
<name>A0ABT4RPP8_9ACTN</name>
<keyword evidence="1" id="KW-1133">Transmembrane helix</keyword>
<reference evidence="2" key="1">
    <citation type="submission" date="2022-10" db="EMBL/GenBank/DDBJ databases">
        <title>The WGS of Solirubrobacter sp. CPCC 204708.</title>
        <authorList>
            <person name="Jiang Z."/>
        </authorList>
    </citation>
    <scope>NUCLEOTIDE SEQUENCE</scope>
    <source>
        <strain evidence="2">CPCC 204708</strain>
    </source>
</reference>